<dbReference type="InterPro" id="IPR036396">
    <property type="entry name" value="Cyt_P450_sf"/>
</dbReference>
<comment type="cofactor">
    <cofactor evidence="11">
        <name>heme</name>
        <dbReference type="ChEBI" id="CHEBI:30413"/>
    </cofactor>
</comment>
<keyword evidence="8 11" id="KW-0408">Iron</keyword>
<evidence type="ECO:0000256" key="7">
    <source>
        <dbReference type="ARBA" id="ARBA00023002"/>
    </source>
</evidence>
<dbReference type="GO" id="GO:0016705">
    <property type="term" value="F:oxidoreductase activity, acting on paired donors, with incorporation or reduction of molecular oxygen"/>
    <property type="evidence" value="ECO:0007669"/>
    <property type="project" value="InterPro"/>
</dbReference>
<evidence type="ECO:0000256" key="4">
    <source>
        <dbReference type="ARBA" id="ARBA00022692"/>
    </source>
</evidence>
<protein>
    <submittedName>
        <fullName evidence="14">Cytochrome</fullName>
    </submittedName>
</protein>
<accession>A0AAW2WRR5</accession>
<dbReference type="GO" id="GO:0016020">
    <property type="term" value="C:membrane"/>
    <property type="evidence" value="ECO:0007669"/>
    <property type="project" value="UniProtKB-SubCell"/>
</dbReference>
<dbReference type="PROSITE" id="PS00086">
    <property type="entry name" value="CYTOCHROME_P450"/>
    <property type="match status" value="1"/>
</dbReference>
<organism evidence="14">
    <name type="scientific">Sesamum latifolium</name>
    <dbReference type="NCBI Taxonomy" id="2727402"/>
    <lineage>
        <taxon>Eukaryota</taxon>
        <taxon>Viridiplantae</taxon>
        <taxon>Streptophyta</taxon>
        <taxon>Embryophyta</taxon>
        <taxon>Tracheophyta</taxon>
        <taxon>Spermatophyta</taxon>
        <taxon>Magnoliopsida</taxon>
        <taxon>eudicotyledons</taxon>
        <taxon>Gunneridae</taxon>
        <taxon>Pentapetalae</taxon>
        <taxon>asterids</taxon>
        <taxon>lamiids</taxon>
        <taxon>Lamiales</taxon>
        <taxon>Pedaliaceae</taxon>
        <taxon>Sesamum</taxon>
    </lineage>
</organism>
<keyword evidence="10 13" id="KW-0472">Membrane</keyword>
<keyword evidence="7 12" id="KW-0560">Oxidoreductase</keyword>
<evidence type="ECO:0000256" key="11">
    <source>
        <dbReference type="PIRSR" id="PIRSR602401-1"/>
    </source>
</evidence>
<sequence length="518" mass="59399">MKMELKLSSIFISVLIVGLITWAVRILNWVWFRPKKLEKLLRKQGLKGNPYRLLLGDMKALISVTKEEQAKSIQLSDHLPPHILPYYHQIIDEYGQNSFIWFGPFPRLNIADPQLMKEILTKPEVFHKPLPDPVGETIAGGLLFLEDEKWLNTEKSSTRLSYGEVEVYWQSLSCSNMVEKWESMFSRSERSLEIDVWPHLESLSGDVISRTAFGSSHEEGRRIFELHKEQVKLVLELMKFFFIPGWRFVPTKVNRRMRAISKEIQSLLTGIINQREKEMERGEAVGDDLLSTLMESNLKEIEEHGGKKKNVGMNIEEVINECKLFYFAGSETTSLLLVWTMVMLSKHQEWQVRAREEVLQVFGKNEPTFDGLNRLKVLTMILHEVLRLYPPVPLIARAPTKTLKLGNITLPVGVSLMLLIGLLHHDPEIWGDDVNEFKPERFSEGISSATKGQFSFLPFSAGPRVCVGQQFAIMEAKLALVMILQKFSFELSSSYLHAPFPILTLQPQYGAALILHKL</sequence>
<comment type="similarity">
    <text evidence="2 12">Belongs to the cytochrome P450 family.</text>
</comment>
<evidence type="ECO:0000256" key="6">
    <source>
        <dbReference type="ARBA" id="ARBA00022989"/>
    </source>
</evidence>
<evidence type="ECO:0000256" key="9">
    <source>
        <dbReference type="ARBA" id="ARBA00023033"/>
    </source>
</evidence>
<dbReference type="SUPFAM" id="SSF48264">
    <property type="entry name" value="Cytochrome P450"/>
    <property type="match status" value="1"/>
</dbReference>
<dbReference type="PANTHER" id="PTHR24282">
    <property type="entry name" value="CYTOCHROME P450 FAMILY MEMBER"/>
    <property type="match status" value="1"/>
</dbReference>
<evidence type="ECO:0000256" key="3">
    <source>
        <dbReference type="ARBA" id="ARBA00022617"/>
    </source>
</evidence>
<reference evidence="14" key="2">
    <citation type="journal article" date="2024" name="Plant">
        <title>Genomic evolution and insights into agronomic trait innovations of Sesamum species.</title>
        <authorList>
            <person name="Miao H."/>
            <person name="Wang L."/>
            <person name="Qu L."/>
            <person name="Liu H."/>
            <person name="Sun Y."/>
            <person name="Le M."/>
            <person name="Wang Q."/>
            <person name="Wei S."/>
            <person name="Zheng Y."/>
            <person name="Lin W."/>
            <person name="Duan Y."/>
            <person name="Cao H."/>
            <person name="Xiong S."/>
            <person name="Wang X."/>
            <person name="Wei L."/>
            <person name="Li C."/>
            <person name="Ma Q."/>
            <person name="Ju M."/>
            <person name="Zhao R."/>
            <person name="Li G."/>
            <person name="Mu C."/>
            <person name="Tian Q."/>
            <person name="Mei H."/>
            <person name="Zhang T."/>
            <person name="Gao T."/>
            <person name="Zhang H."/>
        </authorList>
    </citation>
    <scope>NUCLEOTIDE SEQUENCE</scope>
    <source>
        <strain evidence="14">KEN1</strain>
    </source>
</reference>
<dbReference type="PRINTS" id="PR00463">
    <property type="entry name" value="EP450I"/>
</dbReference>
<dbReference type="Pfam" id="PF00067">
    <property type="entry name" value="p450"/>
    <property type="match status" value="1"/>
</dbReference>
<evidence type="ECO:0000256" key="1">
    <source>
        <dbReference type="ARBA" id="ARBA00004167"/>
    </source>
</evidence>
<dbReference type="GO" id="GO:0005506">
    <property type="term" value="F:iron ion binding"/>
    <property type="evidence" value="ECO:0007669"/>
    <property type="project" value="InterPro"/>
</dbReference>
<dbReference type="EMBL" id="JACGWN010000007">
    <property type="protein sequence ID" value="KAL0443654.1"/>
    <property type="molecule type" value="Genomic_DNA"/>
</dbReference>
<gene>
    <name evidence="14" type="ORF">Slati_2088100</name>
</gene>
<evidence type="ECO:0000256" key="8">
    <source>
        <dbReference type="ARBA" id="ARBA00023004"/>
    </source>
</evidence>
<proteinExistence type="inferred from homology"/>
<reference evidence="14" key="1">
    <citation type="submission" date="2020-06" db="EMBL/GenBank/DDBJ databases">
        <authorList>
            <person name="Li T."/>
            <person name="Hu X."/>
            <person name="Zhang T."/>
            <person name="Song X."/>
            <person name="Zhang H."/>
            <person name="Dai N."/>
            <person name="Sheng W."/>
            <person name="Hou X."/>
            <person name="Wei L."/>
        </authorList>
    </citation>
    <scope>NUCLEOTIDE SEQUENCE</scope>
    <source>
        <strain evidence="14">KEN1</strain>
        <tissue evidence="14">Leaf</tissue>
    </source>
</reference>
<dbReference type="Gene3D" id="1.10.630.10">
    <property type="entry name" value="Cytochrome P450"/>
    <property type="match status" value="1"/>
</dbReference>
<evidence type="ECO:0000256" key="5">
    <source>
        <dbReference type="ARBA" id="ARBA00022723"/>
    </source>
</evidence>
<evidence type="ECO:0000256" key="10">
    <source>
        <dbReference type="ARBA" id="ARBA00023136"/>
    </source>
</evidence>
<dbReference type="AlphaFoldDB" id="A0AAW2WRR5"/>
<dbReference type="GO" id="GO:0020037">
    <property type="term" value="F:heme binding"/>
    <property type="evidence" value="ECO:0007669"/>
    <property type="project" value="InterPro"/>
</dbReference>
<keyword evidence="3 11" id="KW-0349">Heme</keyword>
<dbReference type="PANTHER" id="PTHR24282:SF273">
    <property type="entry name" value="CYTOCHROME P450 CYP72A219-LIKE"/>
    <property type="match status" value="1"/>
</dbReference>
<evidence type="ECO:0000313" key="14">
    <source>
        <dbReference type="EMBL" id="KAL0443654.1"/>
    </source>
</evidence>
<feature type="transmembrane region" description="Helical" evidence="13">
    <location>
        <begin position="7"/>
        <end position="32"/>
    </location>
</feature>
<keyword evidence="4 13" id="KW-0812">Transmembrane</keyword>
<evidence type="ECO:0000256" key="2">
    <source>
        <dbReference type="ARBA" id="ARBA00010617"/>
    </source>
</evidence>
<dbReference type="InterPro" id="IPR002401">
    <property type="entry name" value="Cyt_P450_E_grp-I"/>
</dbReference>
<dbReference type="InterPro" id="IPR001128">
    <property type="entry name" value="Cyt_P450"/>
</dbReference>
<evidence type="ECO:0000256" key="13">
    <source>
        <dbReference type="SAM" id="Phobius"/>
    </source>
</evidence>
<dbReference type="PRINTS" id="PR00385">
    <property type="entry name" value="P450"/>
</dbReference>
<name>A0AAW2WRR5_9LAMI</name>
<evidence type="ECO:0000256" key="12">
    <source>
        <dbReference type="RuleBase" id="RU000461"/>
    </source>
</evidence>
<keyword evidence="6 13" id="KW-1133">Transmembrane helix</keyword>
<keyword evidence="9 12" id="KW-0503">Monooxygenase</keyword>
<comment type="subcellular location">
    <subcellularLocation>
        <location evidence="1">Membrane</location>
        <topology evidence="1">Single-pass membrane protein</topology>
    </subcellularLocation>
</comment>
<dbReference type="InterPro" id="IPR017972">
    <property type="entry name" value="Cyt_P450_CS"/>
</dbReference>
<keyword evidence="5 11" id="KW-0479">Metal-binding</keyword>
<dbReference type="GO" id="GO:0004497">
    <property type="term" value="F:monooxygenase activity"/>
    <property type="evidence" value="ECO:0007669"/>
    <property type="project" value="UniProtKB-KW"/>
</dbReference>
<dbReference type="InterPro" id="IPR050665">
    <property type="entry name" value="Cytochrome_P450_Monooxygen"/>
</dbReference>
<comment type="caution">
    <text evidence="14">The sequence shown here is derived from an EMBL/GenBank/DDBJ whole genome shotgun (WGS) entry which is preliminary data.</text>
</comment>
<feature type="binding site" description="axial binding residue" evidence="11">
    <location>
        <position position="466"/>
    </location>
    <ligand>
        <name>heme</name>
        <dbReference type="ChEBI" id="CHEBI:30413"/>
    </ligand>
    <ligandPart>
        <name>Fe</name>
        <dbReference type="ChEBI" id="CHEBI:18248"/>
    </ligandPart>
</feature>